<accession>A0A3T1CGB2</accession>
<dbReference type="Proteomes" id="UP000290057">
    <property type="component" value="Chromosome"/>
</dbReference>
<evidence type="ECO:0000313" key="2">
    <source>
        <dbReference type="Proteomes" id="UP000290057"/>
    </source>
</evidence>
<name>A0A3T1CGB2_9SPHN</name>
<keyword evidence="2" id="KW-1185">Reference proteome</keyword>
<dbReference type="EMBL" id="AP019389">
    <property type="protein sequence ID" value="BBI19968.1"/>
    <property type="molecule type" value="Genomic_DNA"/>
</dbReference>
<evidence type="ECO:0000313" key="1">
    <source>
        <dbReference type="EMBL" id="BBI19968.1"/>
    </source>
</evidence>
<organism evidence="1 2">
    <name type="scientific">Qipengyuania flava</name>
    <dbReference type="NCBI Taxonomy" id="192812"/>
    <lineage>
        <taxon>Bacteria</taxon>
        <taxon>Pseudomonadati</taxon>
        <taxon>Pseudomonadota</taxon>
        <taxon>Alphaproteobacteria</taxon>
        <taxon>Sphingomonadales</taxon>
        <taxon>Erythrobacteraceae</taxon>
        <taxon>Qipengyuania</taxon>
    </lineage>
</organism>
<reference evidence="1 2" key="1">
    <citation type="submission" date="2019-01" db="EMBL/GenBank/DDBJ databases">
        <title>Complete genome sequence of Erythrobacter flavus KJ5.</title>
        <authorList>
            <person name="Kanesaki Y."/>
            <person name="Brotosudarmo T."/>
            <person name="Moriuchi R."/>
            <person name="Awai K."/>
        </authorList>
    </citation>
    <scope>NUCLEOTIDE SEQUENCE [LARGE SCALE GENOMIC DNA]</scope>
    <source>
        <strain evidence="1 2">KJ5</strain>
    </source>
</reference>
<gene>
    <name evidence="1" type="ORF">EKJ_08150</name>
</gene>
<protein>
    <submittedName>
        <fullName evidence="1">Uncharacterized protein</fullName>
    </submittedName>
</protein>
<proteinExistence type="predicted"/>
<dbReference type="AlphaFoldDB" id="A0A3T1CGB2"/>
<sequence length="92" mass="10191">MRSVGSVKIDFVPCGAQATAKHVAVRLHPAPEGFGDGMADMGEDRDLHARSDALCDMIEKRPRTRLFPKANINGTCHRNASHRIAFFSQEDR</sequence>